<evidence type="ECO:0000256" key="14">
    <source>
        <dbReference type="ARBA" id="ARBA00035305"/>
    </source>
</evidence>
<keyword evidence="9 19" id="KW-0418">Kinase</keyword>
<evidence type="ECO:0000256" key="7">
    <source>
        <dbReference type="ARBA" id="ARBA00022692"/>
    </source>
</evidence>
<keyword evidence="4" id="KW-1003">Cell membrane</keyword>
<dbReference type="Proteomes" id="UP000321484">
    <property type="component" value="Unassembled WGS sequence"/>
</dbReference>
<dbReference type="Gene3D" id="1.10.287.130">
    <property type="match status" value="1"/>
</dbReference>
<keyword evidence="7 16" id="KW-0812">Transmembrane</keyword>
<keyword evidence="20" id="KW-1185">Reference proteome</keyword>
<feature type="region of interest" description="Disordered" evidence="15">
    <location>
        <begin position="545"/>
        <end position="584"/>
    </location>
</feature>
<keyword evidence="11 16" id="KW-1133">Transmembrane helix</keyword>
<dbReference type="RefSeq" id="WP_261765332.1">
    <property type="nucleotide sequence ID" value="NZ_BJYK01000001.1"/>
</dbReference>
<dbReference type="CDD" id="cd06225">
    <property type="entry name" value="HAMP"/>
    <property type="match status" value="1"/>
</dbReference>
<evidence type="ECO:0000256" key="1">
    <source>
        <dbReference type="ARBA" id="ARBA00000085"/>
    </source>
</evidence>
<proteinExistence type="predicted"/>
<keyword evidence="10" id="KW-0067">ATP-binding</keyword>
<evidence type="ECO:0000313" key="19">
    <source>
        <dbReference type="EMBL" id="GEN78310.1"/>
    </source>
</evidence>
<protein>
    <recommendedName>
        <fullName evidence="14">Sensor histidine kinase MtrB</fullName>
        <ecNumber evidence="3">2.7.13.3</ecNumber>
    </recommendedName>
</protein>
<dbReference type="PROSITE" id="PS50885">
    <property type="entry name" value="HAMP"/>
    <property type="match status" value="1"/>
</dbReference>
<keyword evidence="8" id="KW-0547">Nucleotide-binding</keyword>
<evidence type="ECO:0000256" key="4">
    <source>
        <dbReference type="ARBA" id="ARBA00022475"/>
    </source>
</evidence>
<dbReference type="SMART" id="SM00304">
    <property type="entry name" value="HAMP"/>
    <property type="match status" value="1"/>
</dbReference>
<keyword evidence="6" id="KW-0808">Transferase</keyword>
<dbReference type="CDD" id="cd00082">
    <property type="entry name" value="HisKA"/>
    <property type="match status" value="1"/>
</dbReference>
<evidence type="ECO:0000256" key="15">
    <source>
        <dbReference type="SAM" id="MobiDB-lite"/>
    </source>
</evidence>
<dbReference type="PANTHER" id="PTHR43547">
    <property type="entry name" value="TWO-COMPONENT HISTIDINE KINASE"/>
    <property type="match status" value="1"/>
</dbReference>
<dbReference type="NCBIfam" id="NF040691">
    <property type="entry name" value="MtrAB_MtrB"/>
    <property type="match status" value="1"/>
</dbReference>
<dbReference type="SUPFAM" id="SSF47384">
    <property type="entry name" value="Homodimeric domain of signal transducing histidine kinase"/>
    <property type="match status" value="1"/>
</dbReference>
<dbReference type="FunFam" id="3.30.565.10:FF:000013">
    <property type="entry name" value="Two-component sensor histidine kinase"/>
    <property type="match status" value="1"/>
</dbReference>
<evidence type="ECO:0000259" key="18">
    <source>
        <dbReference type="PROSITE" id="PS50885"/>
    </source>
</evidence>
<dbReference type="PANTHER" id="PTHR43547:SF2">
    <property type="entry name" value="HYBRID SIGNAL TRANSDUCTION HISTIDINE KINASE C"/>
    <property type="match status" value="1"/>
</dbReference>
<organism evidence="19 20">
    <name type="scientific">Actinotalea fermentans</name>
    <dbReference type="NCBI Taxonomy" id="43671"/>
    <lineage>
        <taxon>Bacteria</taxon>
        <taxon>Bacillati</taxon>
        <taxon>Actinomycetota</taxon>
        <taxon>Actinomycetes</taxon>
        <taxon>Micrococcales</taxon>
        <taxon>Cellulomonadaceae</taxon>
        <taxon>Actinotalea</taxon>
    </lineage>
</organism>
<dbReference type="GO" id="GO:0005524">
    <property type="term" value="F:ATP binding"/>
    <property type="evidence" value="ECO:0007669"/>
    <property type="project" value="UniProtKB-KW"/>
</dbReference>
<evidence type="ECO:0000256" key="10">
    <source>
        <dbReference type="ARBA" id="ARBA00022840"/>
    </source>
</evidence>
<keyword evidence="12" id="KW-0902">Two-component regulatory system</keyword>
<dbReference type="InterPro" id="IPR004358">
    <property type="entry name" value="Sig_transdc_His_kin-like_C"/>
</dbReference>
<feature type="domain" description="HAMP" evidence="18">
    <location>
        <begin position="256"/>
        <end position="308"/>
    </location>
</feature>
<accession>A0A511YSY4</accession>
<dbReference type="SUPFAM" id="SSF55874">
    <property type="entry name" value="ATPase domain of HSP90 chaperone/DNA topoisomerase II/histidine kinase"/>
    <property type="match status" value="1"/>
</dbReference>
<dbReference type="Pfam" id="PF00512">
    <property type="entry name" value="HisKA"/>
    <property type="match status" value="1"/>
</dbReference>
<reference evidence="19 20" key="1">
    <citation type="submission" date="2019-07" db="EMBL/GenBank/DDBJ databases">
        <title>Whole genome shotgun sequence of Actinotalea fermentans NBRC 105374.</title>
        <authorList>
            <person name="Hosoyama A."/>
            <person name="Uohara A."/>
            <person name="Ohji S."/>
            <person name="Ichikawa N."/>
        </authorList>
    </citation>
    <scope>NUCLEOTIDE SEQUENCE [LARGE SCALE GENOMIC DNA]</scope>
    <source>
        <strain evidence="19 20">NBRC 105374</strain>
    </source>
</reference>
<dbReference type="InterPro" id="IPR036097">
    <property type="entry name" value="HisK_dim/P_sf"/>
</dbReference>
<evidence type="ECO:0000256" key="9">
    <source>
        <dbReference type="ARBA" id="ARBA00022777"/>
    </source>
</evidence>
<dbReference type="Pfam" id="PF00672">
    <property type="entry name" value="HAMP"/>
    <property type="match status" value="1"/>
</dbReference>
<evidence type="ECO:0000313" key="20">
    <source>
        <dbReference type="Proteomes" id="UP000321484"/>
    </source>
</evidence>
<evidence type="ECO:0000256" key="16">
    <source>
        <dbReference type="SAM" id="Phobius"/>
    </source>
</evidence>
<dbReference type="InterPro" id="IPR047669">
    <property type="entry name" value="MtrAB_MtrB"/>
</dbReference>
<keyword evidence="13 16" id="KW-0472">Membrane</keyword>
<dbReference type="InterPro" id="IPR003594">
    <property type="entry name" value="HATPase_dom"/>
</dbReference>
<dbReference type="PROSITE" id="PS50109">
    <property type="entry name" value="HIS_KIN"/>
    <property type="match status" value="1"/>
</dbReference>
<evidence type="ECO:0000256" key="5">
    <source>
        <dbReference type="ARBA" id="ARBA00022553"/>
    </source>
</evidence>
<comment type="subcellular location">
    <subcellularLocation>
        <location evidence="2">Cell membrane</location>
        <topology evidence="2">Multi-pass membrane protein</topology>
    </subcellularLocation>
</comment>
<feature type="transmembrane region" description="Helical" evidence="16">
    <location>
        <begin position="235"/>
        <end position="254"/>
    </location>
</feature>
<feature type="domain" description="Histidine kinase" evidence="17">
    <location>
        <begin position="323"/>
        <end position="540"/>
    </location>
</feature>
<gene>
    <name evidence="19" type="ORF">AFE02nite_00440</name>
</gene>
<evidence type="ECO:0000256" key="8">
    <source>
        <dbReference type="ARBA" id="ARBA00022741"/>
    </source>
</evidence>
<evidence type="ECO:0000256" key="3">
    <source>
        <dbReference type="ARBA" id="ARBA00012438"/>
    </source>
</evidence>
<feature type="transmembrane region" description="Helical" evidence="16">
    <location>
        <begin position="42"/>
        <end position="61"/>
    </location>
</feature>
<evidence type="ECO:0000256" key="6">
    <source>
        <dbReference type="ARBA" id="ARBA00022679"/>
    </source>
</evidence>
<dbReference type="GO" id="GO:0005886">
    <property type="term" value="C:plasma membrane"/>
    <property type="evidence" value="ECO:0007669"/>
    <property type="project" value="UniProtKB-SubCell"/>
</dbReference>
<comment type="caution">
    <text evidence="19">The sequence shown here is derived from an EMBL/GenBank/DDBJ whole genome shotgun (WGS) entry which is preliminary data.</text>
</comment>
<dbReference type="AlphaFoldDB" id="A0A511YSY4"/>
<dbReference type="EMBL" id="BJYK01000001">
    <property type="protein sequence ID" value="GEN78310.1"/>
    <property type="molecule type" value="Genomic_DNA"/>
</dbReference>
<evidence type="ECO:0000259" key="17">
    <source>
        <dbReference type="PROSITE" id="PS50109"/>
    </source>
</evidence>
<evidence type="ECO:0000256" key="2">
    <source>
        <dbReference type="ARBA" id="ARBA00004651"/>
    </source>
</evidence>
<dbReference type="PRINTS" id="PR00344">
    <property type="entry name" value="BCTRLSENSOR"/>
</dbReference>
<dbReference type="InterPro" id="IPR036890">
    <property type="entry name" value="HATPase_C_sf"/>
</dbReference>
<dbReference type="SMART" id="SM00387">
    <property type="entry name" value="HATPase_c"/>
    <property type="match status" value="1"/>
</dbReference>
<dbReference type="Gene3D" id="3.30.565.10">
    <property type="entry name" value="Histidine kinase-like ATPase, C-terminal domain"/>
    <property type="match status" value="1"/>
</dbReference>
<dbReference type="Gene3D" id="6.10.340.10">
    <property type="match status" value="1"/>
</dbReference>
<dbReference type="InterPro" id="IPR003661">
    <property type="entry name" value="HisK_dim/P_dom"/>
</dbReference>
<evidence type="ECO:0000256" key="12">
    <source>
        <dbReference type="ARBA" id="ARBA00023012"/>
    </source>
</evidence>
<name>A0A511YSY4_9CELL</name>
<dbReference type="GO" id="GO:0000155">
    <property type="term" value="F:phosphorelay sensor kinase activity"/>
    <property type="evidence" value="ECO:0007669"/>
    <property type="project" value="InterPro"/>
</dbReference>
<dbReference type="EC" id="2.7.13.3" evidence="3"/>
<dbReference type="CDD" id="cd00075">
    <property type="entry name" value="HATPase"/>
    <property type="match status" value="1"/>
</dbReference>
<dbReference type="InterPro" id="IPR005467">
    <property type="entry name" value="His_kinase_dom"/>
</dbReference>
<comment type="catalytic activity">
    <reaction evidence="1">
        <text>ATP + protein L-histidine = ADP + protein N-phospho-L-histidine.</text>
        <dbReference type="EC" id="2.7.13.3"/>
    </reaction>
</comment>
<dbReference type="SUPFAM" id="SSF158472">
    <property type="entry name" value="HAMP domain-like"/>
    <property type="match status" value="1"/>
</dbReference>
<keyword evidence="5" id="KW-0597">Phosphoprotein</keyword>
<dbReference type="InterPro" id="IPR003660">
    <property type="entry name" value="HAMP_dom"/>
</dbReference>
<evidence type="ECO:0000256" key="11">
    <source>
        <dbReference type="ARBA" id="ARBA00022989"/>
    </source>
</evidence>
<evidence type="ECO:0000256" key="13">
    <source>
        <dbReference type="ARBA" id="ARBA00023136"/>
    </source>
</evidence>
<dbReference type="Pfam" id="PF02518">
    <property type="entry name" value="HATPase_c"/>
    <property type="match status" value="1"/>
</dbReference>
<dbReference type="SMART" id="SM00388">
    <property type="entry name" value="HisKA"/>
    <property type="match status" value="1"/>
</dbReference>
<sequence>MSARVATWPARAARLGRRVGGRVALLVRGVVSRWRGSLQLRVISSALVLGIVAVGVLGWFLSDRVASGLYDDRREQLLADSAASSQQAQRRFTASAADRSTDQDLERLLQDVIGQLRVGGTGERREVFVLRSPGQNTRLFANDQATDPNLVGLIPSELRAAVRESQVQLWMPVGIPPGESASGALETGEGDAAGPLAPGILVGSTVTVPTAGAYELYYLYDLSPEQQTLEFLQRVLLLGAVALVVLLGALTWLVTRQAVLPVRAAARVAERLADGLLAERMTVRGVDEMATLARSFNEMAESLQTQIQRMEDLSRLQRRFVSDVSHELRTPLTTIRIAAEILHAAREDLDPAAARSAELLRTQLDRFEALLADLLEMSRFDAGAAMLDAERRDVRDVVVAAVDQASALASRRGVWLEADLPDEPVVADVDPRRVERILRNLLVNAIEHAEGTPVEVRLAADARVLAVRVRDHGIGMTPEEAEHVFDRFWRADPARARTTGGTGLGLAISQEDANLHGGRLEVWARPGQGASFRLTLPRRAGIVADASPLPLEPEEQPASRPTVALGGPGGADPAAVPDLDRLEA</sequence>
<dbReference type="FunFam" id="1.10.287.130:FF:000010">
    <property type="entry name" value="Two-component sensor histidine kinase"/>
    <property type="match status" value="1"/>
</dbReference>